<evidence type="ECO:0000313" key="8">
    <source>
        <dbReference type="Proteomes" id="UP000289784"/>
    </source>
</evidence>
<keyword evidence="4 5" id="KW-0472">Membrane</keyword>
<proteinExistence type="predicted"/>
<reference evidence="7 8" key="1">
    <citation type="submission" date="2019-01" db="EMBL/GenBank/DDBJ databases">
        <title>Pseudoxanthomonas composti sp. nov., isolated from compost.</title>
        <authorList>
            <person name="Yang G."/>
        </authorList>
    </citation>
    <scope>NUCLEOTIDE SEQUENCE [LARGE SCALE GENOMIC DNA]</scope>
    <source>
        <strain evidence="7 8">GSS15</strain>
    </source>
</reference>
<dbReference type="EMBL" id="SAWZ01000002">
    <property type="protein sequence ID" value="RXR07468.1"/>
    <property type="molecule type" value="Genomic_DNA"/>
</dbReference>
<evidence type="ECO:0000256" key="4">
    <source>
        <dbReference type="ARBA" id="ARBA00023136"/>
    </source>
</evidence>
<dbReference type="GO" id="GO:0005886">
    <property type="term" value="C:plasma membrane"/>
    <property type="evidence" value="ECO:0007669"/>
    <property type="project" value="InterPro"/>
</dbReference>
<evidence type="ECO:0000313" key="7">
    <source>
        <dbReference type="EMBL" id="RXR07468.1"/>
    </source>
</evidence>
<dbReference type="InterPro" id="IPR010445">
    <property type="entry name" value="LapA_dom"/>
</dbReference>
<organism evidence="7 8">
    <name type="scientific">Pseudoxanthomonas composti</name>
    <dbReference type="NCBI Taxonomy" id="2137479"/>
    <lineage>
        <taxon>Bacteria</taxon>
        <taxon>Pseudomonadati</taxon>
        <taxon>Pseudomonadota</taxon>
        <taxon>Gammaproteobacteria</taxon>
        <taxon>Lysobacterales</taxon>
        <taxon>Lysobacteraceae</taxon>
        <taxon>Pseudoxanthomonas</taxon>
    </lineage>
</organism>
<dbReference type="OrthoDB" id="6009035at2"/>
<evidence type="ECO:0000256" key="3">
    <source>
        <dbReference type="ARBA" id="ARBA00022989"/>
    </source>
</evidence>
<gene>
    <name evidence="7" type="ORF">EPA99_06045</name>
</gene>
<keyword evidence="3 5" id="KW-1133">Transmembrane helix</keyword>
<evidence type="ECO:0000259" key="6">
    <source>
        <dbReference type="Pfam" id="PF06305"/>
    </source>
</evidence>
<sequence length="95" mass="9931">MNVLRLIVAILLIAVGLVAGVQNTDQVTLKFLTASVQTSSGVAIMLSVLIGAIAGVLIVLATMVWPLYSKLRRLNREAARAVPVSEPPTTPPAGL</sequence>
<dbReference type="AlphaFoldDB" id="A0A4Q1JYB6"/>
<accession>A0A4Q1JYB6</accession>
<evidence type="ECO:0000256" key="2">
    <source>
        <dbReference type="ARBA" id="ARBA00022692"/>
    </source>
</evidence>
<evidence type="ECO:0000256" key="1">
    <source>
        <dbReference type="ARBA" id="ARBA00022475"/>
    </source>
</evidence>
<dbReference type="RefSeq" id="WP_129470282.1">
    <property type="nucleotide sequence ID" value="NZ_SAWZ01000002.1"/>
</dbReference>
<dbReference type="Proteomes" id="UP000289784">
    <property type="component" value="Unassembled WGS sequence"/>
</dbReference>
<evidence type="ECO:0000256" key="5">
    <source>
        <dbReference type="SAM" id="Phobius"/>
    </source>
</evidence>
<feature type="domain" description="Lipopolysaccharide assembly protein A" evidence="6">
    <location>
        <begin position="22"/>
        <end position="80"/>
    </location>
</feature>
<keyword evidence="1" id="KW-1003">Cell membrane</keyword>
<keyword evidence="2 5" id="KW-0812">Transmembrane</keyword>
<comment type="caution">
    <text evidence="7">The sequence shown here is derived from an EMBL/GenBank/DDBJ whole genome shotgun (WGS) entry which is preliminary data.</text>
</comment>
<protein>
    <submittedName>
        <fullName evidence="7">LapA family protein</fullName>
    </submittedName>
</protein>
<feature type="transmembrane region" description="Helical" evidence="5">
    <location>
        <begin position="44"/>
        <end position="68"/>
    </location>
</feature>
<keyword evidence="8" id="KW-1185">Reference proteome</keyword>
<name>A0A4Q1JYB6_9GAMM</name>
<dbReference type="Pfam" id="PF06305">
    <property type="entry name" value="LapA_dom"/>
    <property type="match status" value="1"/>
</dbReference>